<feature type="compositionally biased region" description="Low complexity" evidence="4">
    <location>
        <begin position="372"/>
        <end position="383"/>
    </location>
</feature>
<evidence type="ECO:0000256" key="2">
    <source>
        <dbReference type="ARBA" id="ARBA00022884"/>
    </source>
</evidence>
<dbReference type="Gene3D" id="3.30.70.330">
    <property type="match status" value="1"/>
</dbReference>
<feature type="compositionally biased region" description="Basic and acidic residues" evidence="4">
    <location>
        <begin position="74"/>
        <end position="87"/>
    </location>
</feature>
<dbReference type="InterPro" id="IPR035979">
    <property type="entry name" value="RBD_domain_sf"/>
</dbReference>
<dbReference type="InterPro" id="IPR000467">
    <property type="entry name" value="G_patch_dom"/>
</dbReference>
<keyword evidence="3" id="KW-0539">Nucleus</keyword>
<dbReference type="SUPFAM" id="SSF54928">
    <property type="entry name" value="RNA-binding domain, RBD"/>
    <property type="match status" value="2"/>
</dbReference>
<dbReference type="PANTHER" id="PTHR13948:SF3">
    <property type="entry name" value="FI21118P1"/>
    <property type="match status" value="1"/>
</dbReference>
<keyword evidence="2" id="KW-0694">RNA-binding</keyword>
<comment type="caution">
    <text evidence="6">The sequence shown here is derived from an EMBL/GenBank/DDBJ whole genome shotgun (WGS) entry which is preliminary data.</text>
</comment>
<evidence type="ECO:0000256" key="3">
    <source>
        <dbReference type="ARBA" id="ARBA00023242"/>
    </source>
</evidence>
<dbReference type="PANTHER" id="PTHR13948">
    <property type="entry name" value="RNA-BINDING PROTEIN"/>
    <property type="match status" value="1"/>
</dbReference>
<comment type="subcellular location">
    <subcellularLocation>
        <location evidence="1">Nucleus</location>
    </subcellularLocation>
</comment>
<feature type="compositionally biased region" description="Basic and acidic residues" evidence="4">
    <location>
        <begin position="569"/>
        <end position="580"/>
    </location>
</feature>
<dbReference type="Proteomes" id="UP000298030">
    <property type="component" value="Unassembled WGS sequence"/>
</dbReference>
<dbReference type="Pfam" id="PF01585">
    <property type="entry name" value="G-patch"/>
    <property type="match status" value="1"/>
</dbReference>
<feature type="region of interest" description="Disordered" evidence="4">
    <location>
        <begin position="1"/>
        <end position="98"/>
    </location>
</feature>
<protein>
    <recommendedName>
        <fullName evidence="5">G-patch domain-containing protein</fullName>
    </recommendedName>
</protein>
<gene>
    <name evidence="6" type="ORF">FA13DRAFT_1752788</name>
</gene>
<dbReference type="STRING" id="71717.A0A4Y7TPI6"/>
<feature type="compositionally biased region" description="Pro residues" evidence="4">
    <location>
        <begin position="604"/>
        <end position="617"/>
    </location>
</feature>
<dbReference type="PROSITE" id="PS50174">
    <property type="entry name" value="G_PATCH"/>
    <property type="match status" value="1"/>
</dbReference>
<evidence type="ECO:0000256" key="1">
    <source>
        <dbReference type="ARBA" id="ARBA00004123"/>
    </source>
</evidence>
<feature type="domain" description="G-patch" evidence="5">
    <location>
        <begin position="621"/>
        <end position="667"/>
    </location>
</feature>
<keyword evidence="7" id="KW-1185">Reference proteome</keyword>
<evidence type="ECO:0000259" key="5">
    <source>
        <dbReference type="PROSITE" id="PS50174"/>
    </source>
</evidence>
<feature type="region of interest" description="Disordered" evidence="4">
    <location>
        <begin position="556"/>
        <end position="627"/>
    </location>
</feature>
<dbReference type="OrthoDB" id="29523at2759"/>
<dbReference type="GO" id="GO:0000398">
    <property type="term" value="P:mRNA splicing, via spliceosome"/>
    <property type="evidence" value="ECO:0007669"/>
    <property type="project" value="TreeGrafter"/>
</dbReference>
<dbReference type="SMART" id="SM00443">
    <property type="entry name" value="G_patch"/>
    <property type="match status" value="1"/>
</dbReference>
<sequence length="707" mass="76437">MAYNHREWDQGKDQWNEGYSGWNNSDNRGHTRHREDDYASDGKRRKYNDGGYSGNHSYDDSGYGGGAHGGHGRHNQDYDHGYEDRPARGGGGGGGAGGYNKKRLMPSEPSPHVIFLGLDPDFTEADLQAYLTSNGCTVETGFGFAQFASTEESQAFVDPLFPFIQMPPPASHGASARTAFYKALEQNIPHNGRRANANDGTRDIGNTQSPVLLFRGLDPLSGPQAIHQAMITSFGPGKQGAKGMKRIVLIKDKATMASFCFAFVEFIDVESASAVLAATMSAQLHPNGFRISDKPVAASFAHPYSFQPVTDFLQRDEACLMGSATLGGVDTWVRYWDENSTVAVLEFKVEEPAKPAAQEKKKEKKKTKDTKLAAPAPSALPLSDKPVMLSLSKGPMKIGLATAAAPKALATAGLSLDDEGEDEDEHHEPNKPMPVKRIAPMVASRKIASNISKWNQVQEVLHADGPAQVPQTSHTPTPAPVVTVPKPIAQVVQQRSADPSPAPEEDLEFADKEDLVCLLCERKMKSLDLLKRHSKESGLHKGNLKDQARIDKARAKIAARKPSQQTEQPKYRDRASERRVLFNQPDVPLPDNASSSSKRQAEGPPRPATPPPPPAPPAKDESNVGNKLLKMMGWTEGTGLGQDGDGRVDPIQTALYASGAGLGASKGKDISKIKEGYGGYLQMAQEAAQQLPDGRGQGTRPSIHNVH</sequence>
<feature type="compositionally biased region" description="Gly residues" evidence="4">
    <location>
        <begin position="88"/>
        <end position="98"/>
    </location>
</feature>
<dbReference type="GO" id="GO:0003723">
    <property type="term" value="F:RNA binding"/>
    <property type="evidence" value="ECO:0007669"/>
    <property type="project" value="UniProtKB-KW"/>
</dbReference>
<dbReference type="GO" id="GO:0005634">
    <property type="term" value="C:nucleus"/>
    <property type="evidence" value="ECO:0007669"/>
    <property type="project" value="UniProtKB-SubCell"/>
</dbReference>
<dbReference type="AlphaFoldDB" id="A0A4Y7TPI6"/>
<dbReference type="EMBL" id="QPFP01000006">
    <property type="protein sequence ID" value="TEB36115.1"/>
    <property type="molecule type" value="Genomic_DNA"/>
</dbReference>
<feature type="compositionally biased region" description="Basic and acidic residues" evidence="4">
    <location>
        <begin position="27"/>
        <end position="42"/>
    </location>
</feature>
<reference evidence="6 7" key="1">
    <citation type="journal article" date="2019" name="Nat. Ecol. Evol.">
        <title>Megaphylogeny resolves global patterns of mushroom evolution.</title>
        <authorList>
            <person name="Varga T."/>
            <person name="Krizsan K."/>
            <person name="Foldi C."/>
            <person name="Dima B."/>
            <person name="Sanchez-Garcia M."/>
            <person name="Sanchez-Ramirez S."/>
            <person name="Szollosi G.J."/>
            <person name="Szarkandi J.G."/>
            <person name="Papp V."/>
            <person name="Albert L."/>
            <person name="Andreopoulos W."/>
            <person name="Angelini C."/>
            <person name="Antonin V."/>
            <person name="Barry K.W."/>
            <person name="Bougher N.L."/>
            <person name="Buchanan P."/>
            <person name="Buyck B."/>
            <person name="Bense V."/>
            <person name="Catcheside P."/>
            <person name="Chovatia M."/>
            <person name="Cooper J."/>
            <person name="Damon W."/>
            <person name="Desjardin D."/>
            <person name="Finy P."/>
            <person name="Geml J."/>
            <person name="Haridas S."/>
            <person name="Hughes K."/>
            <person name="Justo A."/>
            <person name="Karasinski D."/>
            <person name="Kautmanova I."/>
            <person name="Kiss B."/>
            <person name="Kocsube S."/>
            <person name="Kotiranta H."/>
            <person name="LaButti K.M."/>
            <person name="Lechner B.E."/>
            <person name="Liimatainen K."/>
            <person name="Lipzen A."/>
            <person name="Lukacs Z."/>
            <person name="Mihaltcheva S."/>
            <person name="Morgado L.N."/>
            <person name="Niskanen T."/>
            <person name="Noordeloos M.E."/>
            <person name="Ohm R.A."/>
            <person name="Ortiz-Santana B."/>
            <person name="Ovrebo C."/>
            <person name="Racz N."/>
            <person name="Riley R."/>
            <person name="Savchenko A."/>
            <person name="Shiryaev A."/>
            <person name="Soop K."/>
            <person name="Spirin V."/>
            <person name="Szebenyi C."/>
            <person name="Tomsovsky M."/>
            <person name="Tulloss R.E."/>
            <person name="Uehling J."/>
            <person name="Grigoriev I.V."/>
            <person name="Vagvolgyi C."/>
            <person name="Papp T."/>
            <person name="Martin F.M."/>
            <person name="Miettinen O."/>
            <person name="Hibbett D.S."/>
            <person name="Nagy L.G."/>
        </authorList>
    </citation>
    <scope>NUCLEOTIDE SEQUENCE [LARGE SCALE GENOMIC DNA]</scope>
    <source>
        <strain evidence="6 7">FP101781</strain>
    </source>
</reference>
<evidence type="ECO:0000256" key="4">
    <source>
        <dbReference type="SAM" id="MobiDB-lite"/>
    </source>
</evidence>
<evidence type="ECO:0000313" key="6">
    <source>
        <dbReference type="EMBL" id="TEB36115.1"/>
    </source>
</evidence>
<dbReference type="InterPro" id="IPR012677">
    <property type="entry name" value="Nucleotide-bd_a/b_plait_sf"/>
</dbReference>
<evidence type="ECO:0000313" key="7">
    <source>
        <dbReference type="Proteomes" id="UP000298030"/>
    </source>
</evidence>
<feature type="region of interest" description="Disordered" evidence="4">
    <location>
        <begin position="688"/>
        <end position="707"/>
    </location>
</feature>
<feature type="compositionally biased region" description="Basic and acidic residues" evidence="4">
    <location>
        <begin position="1"/>
        <end position="15"/>
    </location>
</feature>
<proteinExistence type="predicted"/>
<accession>A0A4Y7TPI6</accession>
<name>A0A4Y7TPI6_COPMI</name>
<organism evidence="6 7">
    <name type="scientific">Coprinellus micaceus</name>
    <name type="common">Glistening ink-cap mushroom</name>
    <name type="synonym">Coprinus micaceus</name>
    <dbReference type="NCBI Taxonomy" id="71717"/>
    <lineage>
        <taxon>Eukaryota</taxon>
        <taxon>Fungi</taxon>
        <taxon>Dikarya</taxon>
        <taxon>Basidiomycota</taxon>
        <taxon>Agaricomycotina</taxon>
        <taxon>Agaricomycetes</taxon>
        <taxon>Agaricomycetidae</taxon>
        <taxon>Agaricales</taxon>
        <taxon>Agaricineae</taxon>
        <taxon>Psathyrellaceae</taxon>
        <taxon>Coprinellus</taxon>
    </lineage>
</organism>
<feature type="region of interest" description="Disordered" evidence="4">
    <location>
        <begin position="353"/>
        <end position="385"/>
    </location>
</feature>